<dbReference type="Proteomes" id="UP000557872">
    <property type="component" value="Unassembled WGS sequence"/>
</dbReference>
<keyword evidence="1" id="KW-0812">Transmembrane</keyword>
<evidence type="ECO:0000313" key="2">
    <source>
        <dbReference type="EMBL" id="NWK57052.1"/>
    </source>
</evidence>
<evidence type="ECO:0008006" key="4">
    <source>
        <dbReference type="Google" id="ProtNLM"/>
    </source>
</evidence>
<evidence type="ECO:0000313" key="3">
    <source>
        <dbReference type="Proteomes" id="UP000557872"/>
    </source>
</evidence>
<keyword evidence="1" id="KW-0472">Membrane</keyword>
<dbReference type="AlphaFoldDB" id="A0A851GJ85"/>
<dbReference type="EMBL" id="JACBAZ010000008">
    <property type="protein sequence ID" value="NWK57052.1"/>
    <property type="molecule type" value="Genomic_DNA"/>
</dbReference>
<proteinExistence type="predicted"/>
<feature type="transmembrane region" description="Helical" evidence="1">
    <location>
        <begin position="6"/>
        <end position="25"/>
    </location>
</feature>
<keyword evidence="1" id="KW-1133">Transmembrane helix</keyword>
<accession>A0A851GJ85</accession>
<evidence type="ECO:0000256" key="1">
    <source>
        <dbReference type="SAM" id="Phobius"/>
    </source>
</evidence>
<reference evidence="2 3" key="1">
    <citation type="submission" date="2020-07" db="EMBL/GenBank/DDBJ databases">
        <title>Roseicoccus Jingziensis gen. nov., sp. nov., isolated from coastal seawater.</title>
        <authorList>
            <person name="Feng X."/>
        </authorList>
    </citation>
    <scope>NUCLEOTIDE SEQUENCE [LARGE SCALE GENOMIC DNA]</scope>
    <source>
        <strain evidence="2 3">N1E253</strain>
    </source>
</reference>
<name>A0A851GJ85_9BACT</name>
<sequence>MTTFSILTFIAGTFSLIVTILWLVIGWRAMRAHEKIAENATLLMHYQKQQNNSKPDSDAKQRQLYHRFLNEVTEASQWPLPERQEAFKSWLSEKTPT</sequence>
<organism evidence="2 3">
    <name type="scientific">Oceaniferula marina</name>
    <dbReference type="NCBI Taxonomy" id="2748318"/>
    <lineage>
        <taxon>Bacteria</taxon>
        <taxon>Pseudomonadati</taxon>
        <taxon>Verrucomicrobiota</taxon>
        <taxon>Verrucomicrobiia</taxon>
        <taxon>Verrucomicrobiales</taxon>
        <taxon>Verrucomicrobiaceae</taxon>
        <taxon>Oceaniferula</taxon>
    </lineage>
</organism>
<protein>
    <recommendedName>
        <fullName evidence="4">DUF2489 domain-containing protein</fullName>
    </recommendedName>
</protein>
<gene>
    <name evidence="2" type="ORF">HW115_15625</name>
</gene>
<comment type="caution">
    <text evidence="2">The sequence shown here is derived from an EMBL/GenBank/DDBJ whole genome shotgun (WGS) entry which is preliminary data.</text>
</comment>
<keyword evidence="3" id="KW-1185">Reference proteome</keyword>
<dbReference type="RefSeq" id="WP_178933890.1">
    <property type="nucleotide sequence ID" value="NZ_JACBAZ010000008.1"/>
</dbReference>